<dbReference type="InterPro" id="IPR029062">
    <property type="entry name" value="Class_I_gatase-like"/>
</dbReference>
<dbReference type="PROSITE" id="PS51273">
    <property type="entry name" value="GATASE_TYPE_1"/>
    <property type="match status" value="1"/>
</dbReference>
<evidence type="ECO:0000313" key="13">
    <source>
        <dbReference type="EMBL" id="SNZ19908.1"/>
    </source>
</evidence>
<comment type="pathway">
    <text evidence="1 10">Amino-acid biosynthesis; L-histidine biosynthesis; L-histidine from 5-phospho-alpha-D-ribose 1-diphosphate: step 5/9.</text>
</comment>
<dbReference type="GO" id="GO:0000105">
    <property type="term" value="P:L-histidine biosynthetic process"/>
    <property type="evidence" value="ECO:0007669"/>
    <property type="project" value="UniProtKB-UniRule"/>
</dbReference>
<evidence type="ECO:0000259" key="12">
    <source>
        <dbReference type="Pfam" id="PF00117"/>
    </source>
</evidence>
<evidence type="ECO:0000256" key="3">
    <source>
        <dbReference type="ARBA" id="ARBA00022605"/>
    </source>
</evidence>
<keyword evidence="7 10" id="KW-0456">Lyase</keyword>
<organism evidence="13 14">
    <name type="scientific">Cohaesibacter gelatinilyticus</name>
    <dbReference type="NCBI Taxonomy" id="372072"/>
    <lineage>
        <taxon>Bacteria</taxon>
        <taxon>Pseudomonadati</taxon>
        <taxon>Pseudomonadota</taxon>
        <taxon>Alphaproteobacteria</taxon>
        <taxon>Hyphomicrobiales</taxon>
        <taxon>Cohaesibacteraceae</taxon>
    </lineage>
</organism>
<dbReference type="EMBL" id="OBEL01000003">
    <property type="protein sequence ID" value="SNZ19908.1"/>
    <property type="molecule type" value="Genomic_DNA"/>
</dbReference>
<comment type="catalytic activity">
    <reaction evidence="9 10">
        <text>L-glutamine + H2O = L-glutamate + NH4(+)</text>
        <dbReference type="Rhea" id="RHEA:15889"/>
        <dbReference type="ChEBI" id="CHEBI:15377"/>
        <dbReference type="ChEBI" id="CHEBI:28938"/>
        <dbReference type="ChEBI" id="CHEBI:29985"/>
        <dbReference type="ChEBI" id="CHEBI:58359"/>
        <dbReference type="EC" id="3.5.1.2"/>
    </reaction>
</comment>
<dbReference type="PANTHER" id="PTHR42701">
    <property type="entry name" value="IMIDAZOLE GLYCEROL PHOSPHATE SYNTHASE SUBUNIT HISH"/>
    <property type="match status" value="1"/>
</dbReference>
<evidence type="ECO:0000256" key="4">
    <source>
        <dbReference type="ARBA" id="ARBA00022801"/>
    </source>
</evidence>
<evidence type="ECO:0000256" key="10">
    <source>
        <dbReference type="HAMAP-Rule" id="MF_00278"/>
    </source>
</evidence>
<dbReference type="Gene3D" id="3.40.50.880">
    <property type="match status" value="1"/>
</dbReference>
<comment type="function">
    <text evidence="10">IGPS catalyzes the conversion of PRFAR and glutamine to IGP, AICAR and glutamate. The HisH subunit catalyzes the hydrolysis of glutamine to glutamate and ammonia as part of the synthesis of IGP and AICAR. The resulting ammonia molecule is channeled to the active site of HisF.</text>
</comment>
<comment type="catalytic activity">
    <reaction evidence="8 10">
        <text>5-[(5-phospho-1-deoxy-D-ribulos-1-ylimino)methylamino]-1-(5-phospho-beta-D-ribosyl)imidazole-4-carboxamide + L-glutamine = D-erythro-1-(imidazol-4-yl)glycerol 3-phosphate + 5-amino-1-(5-phospho-beta-D-ribosyl)imidazole-4-carboxamide + L-glutamate + H(+)</text>
        <dbReference type="Rhea" id="RHEA:24793"/>
        <dbReference type="ChEBI" id="CHEBI:15378"/>
        <dbReference type="ChEBI" id="CHEBI:29985"/>
        <dbReference type="ChEBI" id="CHEBI:58278"/>
        <dbReference type="ChEBI" id="CHEBI:58359"/>
        <dbReference type="ChEBI" id="CHEBI:58475"/>
        <dbReference type="ChEBI" id="CHEBI:58525"/>
        <dbReference type="EC" id="4.3.2.10"/>
    </reaction>
</comment>
<dbReference type="RefSeq" id="WP_097154271.1">
    <property type="nucleotide sequence ID" value="NZ_OBEL01000003.1"/>
</dbReference>
<keyword evidence="6 10" id="KW-0368">Histidine biosynthesis</keyword>
<dbReference type="SUPFAM" id="SSF52317">
    <property type="entry name" value="Class I glutamine amidotransferase-like"/>
    <property type="match status" value="1"/>
</dbReference>
<dbReference type="PANTHER" id="PTHR42701:SF1">
    <property type="entry name" value="IMIDAZOLE GLYCEROL PHOSPHATE SYNTHASE SUBUNIT HISH"/>
    <property type="match status" value="1"/>
</dbReference>
<keyword evidence="5 10" id="KW-0315">Glutamine amidotransferase</keyword>
<feature type="active site" evidence="10 11">
    <location>
        <position position="196"/>
    </location>
</feature>
<dbReference type="CDD" id="cd01748">
    <property type="entry name" value="GATase1_IGP_Synthase"/>
    <property type="match status" value="1"/>
</dbReference>
<evidence type="ECO:0000313" key="14">
    <source>
        <dbReference type="Proteomes" id="UP000219439"/>
    </source>
</evidence>
<evidence type="ECO:0000256" key="6">
    <source>
        <dbReference type="ARBA" id="ARBA00023102"/>
    </source>
</evidence>
<feature type="active site" evidence="10 11">
    <location>
        <position position="198"/>
    </location>
</feature>
<dbReference type="EC" id="4.3.2.10" evidence="10"/>
<dbReference type="InterPro" id="IPR017926">
    <property type="entry name" value="GATASE"/>
</dbReference>
<protein>
    <recommendedName>
        <fullName evidence="10">Imidazole glycerol phosphate synthase subunit HisH</fullName>
        <ecNumber evidence="10">4.3.2.10</ecNumber>
    </recommendedName>
    <alternativeName>
        <fullName evidence="10">IGP synthase glutaminase subunit</fullName>
        <ecNumber evidence="10">3.5.1.2</ecNumber>
    </alternativeName>
    <alternativeName>
        <fullName evidence="10">IGP synthase subunit HisH</fullName>
    </alternativeName>
    <alternativeName>
        <fullName evidence="10">ImGP synthase subunit HisH</fullName>
        <shortName evidence="10">IGPS subunit HisH</shortName>
    </alternativeName>
</protein>
<reference evidence="13 14" key="1">
    <citation type="submission" date="2017-09" db="EMBL/GenBank/DDBJ databases">
        <authorList>
            <person name="Ehlers B."/>
            <person name="Leendertz F.H."/>
        </authorList>
    </citation>
    <scope>NUCLEOTIDE SEQUENCE [LARGE SCALE GENOMIC DNA]</scope>
    <source>
        <strain evidence="13 14">DSM 18289</strain>
    </source>
</reference>
<keyword evidence="14" id="KW-1185">Reference proteome</keyword>
<dbReference type="GO" id="GO:0000107">
    <property type="term" value="F:imidazoleglycerol-phosphate synthase activity"/>
    <property type="evidence" value="ECO:0007669"/>
    <property type="project" value="UniProtKB-UniRule"/>
</dbReference>
<evidence type="ECO:0000256" key="9">
    <source>
        <dbReference type="ARBA" id="ARBA00049534"/>
    </source>
</evidence>
<dbReference type="InterPro" id="IPR010139">
    <property type="entry name" value="Imidazole-glycPsynth_HisH"/>
</dbReference>
<feature type="domain" description="Glutamine amidotransferase" evidence="12">
    <location>
        <begin position="5"/>
        <end position="212"/>
    </location>
</feature>
<keyword evidence="3 10" id="KW-0028">Amino-acid biosynthesis</keyword>
<evidence type="ECO:0000256" key="11">
    <source>
        <dbReference type="PIRSR" id="PIRSR000495-1"/>
    </source>
</evidence>
<dbReference type="OrthoDB" id="9807137at2"/>
<evidence type="ECO:0000256" key="8">
    <source>
        <dbReference type="ARBA" id="ARBA00047838"/>
    </source>
</evidence>
<evidence type="ECO:0000256" key="1">
    <source>
        <dbReference type="ARBA" id="ARBA00005091"/>
    </source>
</evidence>
<name>A0A285PEP0_9HYPH</name>
<dbReference type="HAMAP" id="MF_00278">
    <property type="entry name" value="HisH"/>
    <property type="match status" value="1"/>
</dbReference>
<dbReference type="Pfam" id="PF00117">
    <property type="entry name" value="GATase"/>
    <property type="match status" value="1"/>
</dbReference>
<dbReference type="GO" id="GO:0016829">
    <property type="term" value="F:lyase activity"/>
    <property type="evidence" value="ECO:0007669"/>
    <property type="project" value="UniProtKB-KW"/>
</dbReference>
<dbReference type="GO" id="GO:0004359">
    <property type="term" value="F:glutaminase activity"/>
    <property type="evidence" value="ECO:0007669"/>
    <property type="project" value="UniProtKB-EC"/>
</dbReference>
<keyword evidence="13" id="KW-0808">Transferase</keyword>
<gene>
    <name evidence="10" type="primary">hisH</name>
    <name evidence="13" type="ORF">SAMN06265368_3004</name>
</gene>
<dbReference type="NCBIfam" id="TIGR01855">
    <property type="entry name" value="IMP_synth_hisH"/>
    <property type="match status" value="1"/>
</dbReference>
<comment type="subunit">
    <text evidence="2 10">Heterodimer of HisH and HisF.</text>
</comment>
<comment type="subcellular location">
    <subcellularLocation>
        <location evidence="10">Cytoplasm</location>
    </subcellularLocation>
</comment>
<keyword evidence="4 10" id="KW-0378">Hydrolase</keyword>
<dbReference type="PIRSF" id="PIRSF000495">
    <property type="entry name" value="Amidotransf_hisH"/>
    <property type="match status" value="1"/>
</dbReference>
<sequence length="217" mass="23186">MSIAIIDYGSGNLCSAAKAFERAADMIGLNADVKVTSDPDDVIKAHHVVLPGVGAFADCRSGLAAVDGMTEALSETVLKQGKPFFGICVGMQLLASHGLEHGSTDGLDWISGDVVAMEPQDSSLKIPHMGWNTITQTNEHPVWEGIPTGADGLHAYFVHSFHFLPQDPSQILATCDYGQTVTAMVGRDNIIGTQFHPEKSQKLGLALISNFLKWIPS</sequence>
<evidence type="ECO:0000256" key="2">
    <source>
        <dbReference type="ARBA" id="ARBA00011152"/>
    </source>
</evidence>
<dbReference type="UniPathway" id="UPA00031">
    <property type="reaction ID" value="UER00010"/>
</dbReference>
<dbReference type="GO" id="GO:0005737">
    <property type="term" value="C:cytoplasm"/>
    <property type="evidence" value="ECO:0007669"/>
    <property type="project" value="UniProtKB-SubCell"/>
</dbReference>
<dbReference type="EC" id="3.5.1.2" evidence="10"/>
<feature type="active site" description="Nucleophile" evidence="10 11">
    <location>
        <position position="88"/>
    </location>
</feature>
<dbReference type="Proteomes" id="UP000219439">
    <property type="component" value="Unassembled WGS sequence"/>
</dbReference>
<keyword evidence="10" id="KW-0963">Cytoplasm</keyword>
<accession>A0A285PEP0</accession>
<dbReference type="AlphaFoldDB" id="A0A285PEP0"/>
<evidence type="ECO:0000256" key="7">
    <source>
        <dbReference type="ARBA" id="ARBA00023239"/>
    </source>
</evidence>
<evidence type="ECO:0000256" key="5">
    <source>
        <dbReference type="ARBA" id="ARBA00022962"/>
    </source>
</evidence>
<proteinExistence type="inferred from homology"/>